<keyword evidence="5" id="KW-0255">Endonuclease</keyword>
<feature type="domain" description="Reverse transcriptase" evidence="9">
    <location>
        <begin position="484"/>
        <end position="603"/>
    </location>
</feature>
<reference evidence="11 12" key="1">
    <citation type="journal article" date="2018" name="PLoS Genet.">
        <title>Population sequencing reveals clonal diversity and ancestral inbreeding in the grapevine cultivar Chardonnay.</title>
        <authorList>
            <person name="Roach M.J."/>
            <person name="Johnson D.L."/>
            <person name="Bohlmann J."/>
            <person name="van Vuuren H.J."/>
            <person name="Jones S.J."/>
            <person name="Pretorius I.S."/>
            <person name="Schmidt S.A."/>
            <person name="Borneman A.R."/>
        </authorList>
    </citation>
    <scope>NUCLEOTIDE SEQUENCE [LARGE SCALE GENOMIC DNA]</scope>
    <source>
        <strain evidence="12">cv. Chardonnay</strain>
        <tissue evidence="11">Leaf</tissue>
    </source>
</reference>
<dbReference type="Pfam" id="PF17917">
    <property type="entry name" value="RT_RNaseH"/>
    <property type="match status" value="1"/>
</dbReference>
<feature type="region of interest" description="Disordered" evidence="8">
    <location>
        <begin position="28"/>
        <end position="55"/>
    </location>
</feature>
<dbReference type="Gene3D" id="3.10.10.10">
    <property type="entry name" value="HIV Type 1 Reverse Transcriptase, subunit A, domain 1"/>
    <property type="match status" value="1"/>
</dbReference>
<dbReference type="PANTHER" id="PTHR37984">
    <property type="entry name" value="PROTEIN CBG26694"/>
    <property type="match status" value="1"/>
</dbReference>
<evidence type="ECO:0000256" key="5">
    <source>
        <dbReference type="ARBA" id="ARBA00022759"/>
    </source>
</evidence>
<keyword evidence="7" id="KW-0695">RNA-directed DNA polymerase</keyword>
<dbReference type="CDD" id="cd09274">
    <property type="entry name" value="RNase_HI_RT_Ty3"/>
    <property type="match status" value="1"/>
</dbReference>
<evidence type="ECO:0000256" key="3">
    <source>
        <dbReference type="ARBA" id="ARBA00022695"/>
    </source>
</evidence>
<name>A0A438F3Z5_VITVI</name>
<dbReference type="InterPro" id="IPR050951">
    <property type="entry name" value="Retrovirus_Pol_polyprotein"/>
</dbReference>
<feature type="compositionally biased region" description="Basic and acidic residues" evidence="8">
    <location>
        <begin position="80"/>
        <end position="109"/>
    </location>
</feature>
<proteinExistence type="predicted"/>
<dbReference type="GO" id="GO:0004519">
    <property type="term" value="F:endonuclease activity"/>
    <property type="evidence" value="ECO:0007669"/>
    <property type="project" value="UniProtKB-KW"/>
</dbReference>
<evidence type="ECO:0000256" key="7">
    <source>
        <dbReference type="ARBA" id="ARBA00022918"/>
    </source>
</evidence>
<keyword evidence="3" id="KW-0548">Nucleotidyltransferase</keyword>
<dbReference type="PANTHER" id="PTHR37984:SF5">
    <property type="entry name" value="PROTEIN NYNRIN-LIKE"/>
    <property type="match status" value="1"/>
</dbReference>
<dbReference type="CDD" id="cd01647">
    <property type="entry name" value="RT_LTR"/>
    <property type="match status" value="1"/>
</dbReference>
<feature type="domain" description="Reverse transcriptase RNase H-like" evidence="10">
    <location>
        <begin position="673"/>
        <end position="770"/>
    </location>
</feature>
<dbReference type="Proteomes" id="UP000288805">
    <property type="component" value="Unassembled WGS sequence"/>
</dbReference>
<dbReference type="SUPFAM" id="SSF56672">
    <property type="entry name" value="DNA/RNA polymerases"/>
    <property type="match status" value="1"/>
</dbReference>
<dbReference type="InterPro" id="IPR043128">
    <property type="entry name" value="Rev_trsase/Diguanyl_cyclase"/>
</dbReference>
<sequence>MDEMQNDLSQKIDNVQYSISRLTNLNTVQEKGKFPSQPHQNPKGIHEVEAQEGESSKVKEVKAVIILRSGKEVVQPAPKLKHDEESESKKDMGEKKSEEGNHDSSVDEEPRIVIKEDMMKKHMPPPFLKLYMDLCTVKRGLNVTKKAFLTEQVSAIIQCKSPVKYKDPGCPTISVNIGGTCVEKALLDLGASVNLLPYSVYKQLGLGGLKPTSITLSLADRSVKIPRGIIEDVLVQVDKFYYPVDFVVLDTNPIVTWTKYVLIILGRPFLATSNVIINCRNGVMQLTFGNMTLELNIFHLCKKHLHSEEEEGPEEVCMIDTLVEEHCEQSMKEDLIESLGDLDEGLPKPSDLLTTMSHWRKMEEILPLFNEEELHRVALSIHQEDCLIGVLRRCKKAIGLKISDLKGISPLVCTHHIYMEEEAKPVRQPQRRLNPHMQEVVRAEVLKLLQTGIIYPISDSLWVSPTQVVPKKSRITVVQNDKREDVSTRLTTGWRVCIDYRNLNAVTRKDHFSLPFIGQVLERVSGHHFYCFLDGYSGYFQIETDLEDQEKTIFTCPFGTFAYRRMLFGLCNALATFQRCMLSIFSDMVERILEVFMDDVTIYERIVLGHIISKEGIEVDKAKVELIVKLPSPTNVKGVRQVLGHAGFYRKFIKDFSKLVRPLCELLVKDAKFVMCNASDFAIGAVLGQREDGKPYVIYYASKTLNEAQRNYTTTEKELLAVVFALDKFRAYLVGSFIVVFTDHSTLKYLLTKQDAKARLIRWILLLQEFNLQIKDKKGVENVVADHLSRLAIAHNSHGLPINDDFPEEFLMLVEVTPWYAHIANYLVTREVPSEWKIEDMKHFFAKIYAYY</sequence>
<evidence type="ECO:0000256" key="8">
    <source>
        <dbReference type="SAM" id="MobiDB-lite"/>
    </source>
</evidence>
<evidence type="ECO:0000256" key="2">
    <source>
        <dbReference type="ARBA" id="ARBA00022679"/>
    </source>
</evidence>
<comment type="caution">
    <text evidence="11">The sequence shown here is derived from an EMBL/GenBank/DDBJ whole genome shotgun (WGS) entry which is preliminary data.</text>
</comment>
<dbReference type="Pfam" id="PF00078">
    <property type="entry name" value="RVT_1"/>
    <property type="match status" value="1"/>
</dbReference>
<dbReference type="EC" id="2.7.7.49" evidence="1"/>
<accession>A0A438F3Z5</accession>
<keyword evidence="2" id="KW-0808">Transferase</keyword>
<dbReference type="InterPro" id="IPR043502">
    <property type="entry name" value="DNA/RNA_pol_sf"/>
</dbReference>
<feature type="region of interest" description="Disordered" evidence="8">
    <location>
        <begin position="74"/>
        <end position="109"/>
    </location>
</feature>
<dbReference type="SUPFAM" id="SSF50630">
    <property type="entry name" value="Acid proteases"/>
    <property type="match status" value="1"/>
</dbReference>
<keyword evidence="4" id="KW-0540">Nuclease</keyword>
<feature type="compositionally biased region" description="Basic and acidic residues" evidence="8">
    <location>
        <begin position="44"/>
        <end position="55"/>
    </location>
</feature>
<dbReference type="Gene3D" id="2.40.70.10">
    <property type="entry name" value="Acid Proteases"/>
    <property type="match status" value="1"/>
</dbReference>
<dbReference type="CDD" id="cd00303">
    <property type="entry name" value="retropepsin_like"/>
    <property type="match status" value="1"/>
</dbReference>
<evidence type="ECO:0000259" key="10">
    <source>
        <dbReference type="Pfam" id="PF17917"/>
    </source>
</evidence>
<dbReference type="InterPro" id="IPR000477">
    <property type="entry name" value="RT_dom"/>
</dbReference>
<dbReference type="GO" id="GO:0003964">
    <property type="term" value="F:RNA-directed DNA polymerase activity"/>
    <property type="evidence" value="ECO:0007669"/>
    <property type="project" value="UniProtKB-KW"/>
</dbReference>
<evidence type="ECO:0000259" key="9">
    <source>
        <dbReference type="Pfam" id="PF00078"/>
    </source>
</evidence>
<evidence type="ECO:0000313" key="11">
    <source>
        <dbReference type="EMBL" id="RVW54744.1"/>
    </source>
</evidence>
<keyword evidence="6" id="KW-0378">Hydrolase</keyword>
<protein>
    <recommendedName>
        <fullName evidence="1">RNA-directed DNA polymerase</fullName>
        <ecNumber evidence="1">2.7.7.49</ecNumber>
    </recommendedName>
</protein>
<dbReference type="FunFam" id="3.10.20.370:FF:000001">
    <property type="entry name" value="Retrovirus-related Pol polyprotein from transposon 17.6-like protein"/>
    <property type="match status" value="1"/>
</dbReference>
<dbReference type="Gene3D" id="3.30.70.270">
    <property type="match status" value="2"/>
</dbReference>
<dbReference type="InterPro" id="IPR021109">
    <property type="entry name" value="Peptidase_aspartic_dom_sf"/>
</dbReference>
<evidence type="ECO:0000256" key="4">
    <source>
        <dbReference type="ARBA" id="ARBA00022722"/>
    </source>
</evidence>
<evidence type="ECO:0000256" key="1">
    <source>
        <dbReference type="ARBA" id="ARBA00012493"/>
    </source>
</evidence>
<dbReference type="AlphaFoldDB" id="A0A438F3Z5"/>
<dbReference type="EMBL" id="QGNW01001125">
    <property type="protein sequence ID" value="RVW54744.1"/>
    <property type="molecule type" value="Genomic_DNA"/>
</dbReference>
<dbReference type="GO" id="GO:0016787">
    <property type="term" value="F:hydrolase activity"/>
    <property type="evidence" value="ECO:0007669"/>
    <property type="project" value="UniProtKB-KW"/>
</dbReference>
<evidence type="ECO:0000256" key="6">
    <source>
        <dbReference type="ARBA" id="ARBA00022801"/>
    </source>
</evidence>
<gene>
    <name evidence="11" type="primary">pol_46</name>
    <name evidence="11" type="ORF">CK203_071942</name>
</gene>
<organism evidence="11 12">
    <name type="scientific">Vitis vinifera</name>
    <name type="common">Grape</name>
    <dbReference type="NCBI Taxonomy" id="29760"/>
    <lineage>
        <taxon>Eukaryota</taxon>
        <taxon>Viridiplantae</taxon>
        <taxon>Streptophyta</taxon>
        <taxon>Embryophyta</taxon>
        <taxon>Tracheophyta</taxon>
        <taxon>Spermatophyta</taxon>
        <taxon>Magnoliopsida</taxon>
        <taxon>eudicotyledons</taxon>
        <taxon>Gunneridae</taxon>
        <taxon>Pentapetalae</taxon>
        <taxon>rosids</taxon>
        <taxon>Vitales</taxon>
        <taxon>Vitaceae</taxon>
        <taxon>Viteae</taxon>
        <taxon>Vitis</taxon>
    </lineage>
</organism>
<dbReference type="InterPro" id="IPR041373">
    <property type="entry name" value="RT_RNaseH"/>
</dbReference>
<evidence type="ECO:0000313" key="12">
    <source>
        <dbReference type="Proteomes" id="UP000288805"/>
    </source>
</evidence>